<evidence type="ECO:0000256" key="1">
    <source>
        <dbReference type="SAM" id="MobiDB-lite"/>
    </source>
</evidence>
<feature type="region of interest" description="Disordered" evidence="1">
    <location>
        <begin position="66"/>
        <end position="86"/>
    </location>
</feature>
<evidence type="ECO:0000313" key="2">
    <source>
        <dbReference type="EMBL" id="CAI9178419.1"/>
    </source>
</evidence>
<accession>A0ABN8ZXD4</accession>
<protein>
    <submittedName>
        <fullName evidence="2">Uncharacterized protein</fullName>
    </submittedName>
</protein>
<proteinExistence type="predicted"/>
<sequence>MRKLRPREGGVLSKGEWNILPGTLAPWFLMSFLHSMVIKWCWRSVEDPMQGRFYLLGHLCFSISLSQQPGRSSRGPVISSSHSASS</sequence>
<dbReference type="Proteomes" id="UP001176941">
    <property type="component" value="Chromosome 7"/>
</dbReference>
<evidence type="ECO:0000313" key="3">
    <source>
        <dbReference type="Proteomes" id="UP001176941"/>
    </source>
</evidence>
<dbReference type="EMBL" id="OX459943">
    <property type="protein sequence ID" value="CAI9178419.1"/>
    <property type="molecule type" value="Genomic_DNA"/>
</dbReference>
<reference evidence="2" key="1">
    <citation type="submission" date="2023-04" db="EMBL/GenBank/DDBJ databases">
        <authorList>
            <consortium name="ELIXIR-Norway"/>
        </authorList>
    </citation>
    <scope>NUCLEOTIDE SEQUENCE [LARGE SCALE GENOMIC DNA]</scope>
</reference>
<gene>
    <name evidence="2" type="ORF">MRATA1EN1_LOCUS27381</name>
</gene>
<organism evidence="2 3">
    <name type="scientific">Rangifer tarandus platyrhynchus</name>
    <name type="common">Svalbard reindeer</name>
    <dbReference type="NCBI Taxonomy" id="3082113"/>
    <lineage>
        <taxon>Eukaryota</taxon>
        <taxon>Metazoa</taxon>
        <taxon>Chordata</taxon>
        <taxon>Craniata</taxon>
        <taxon>Vertebrata</taxon>
        <taxon>Euteleostomi</taxon>
        <taxon>Mammalia</taxon>
        <taxon>Eutheria</taxon>
        <taxon>Laurasiatheria</taxon>
        <taxon>Artiodactyla</taxon>
        <taxon>Ruminantia</taxon>
        <taxon>Pecora</taxon>
        <taxon>Cervidae</taxon>
        <taxon>Odocoileinae</taxon>
        <taxon>Rangifer</taxon>
    </lineage>
</organism>
<keyword evidence="3" id="KW-1185">Reference proteome</keyword>
<name>A0ABN8ZXD4_RANTA</name>